<organism evidence="2 3">
    <name type="scientific">Acidiferrimicrobium australe</name>
    <dbReference type="NCBI Taxonomy" id="2664430"/>
    <lineage>
        <taxon>Bacteria</taxon>
        <taxon>Bacillati</taxon>
        <taxon>Actinomycetota</taxon>
        <taxon>Acidimicrobiia</taxon>
        <taxon>Acidimicrobiales</taxon>
        <taxon>Acidimicrobiaceae</taxon>
        <taxon>Acidiferrimicrobium</taxon>
    </lineage>
</organism>
<dbReference type="SUPFAM" id="SSF64153">
    <property type="entry name" value="YjeF N-terminal domain-like"/>
    <property type="match status" value="1"/>
</dbReference>
<name>A0ABW9QSH5_9ACTN</name>
<keyword evidence="3" id="KW-1185">Reference proteome</keyword>
<protein>
    <recommendedName>
        <fullName evidence="1">YjeF N-terminal domain-containing protein</fullName>
    </recommendedName>
</protein>
<dbReference type="PROSITE" id="PS51385">
    <property type="entry name" value="YJEF_N"/>
    <property type="match status" value="1"/>
</dbReference>
<reference evidence="2 3" key="1">
    <citation type="submission" date="2019-11" db="EMBL/GenBank/DDBJ databases">
        <title>Acidiferrimicrobium australis gen. nov., sp. nov., an acidophilic and obligately heterotrophic, member of the Actinobacteria that catalyses dissimilatory oxido- reduction of iron isolated from metal-rich acidic water in Chile.</title>
        <authorList>
            <person name="Gonzalez D."/>
            <person name="Huber K."/>
            <person name="Hedrich S."/>
            <person name="Rojas-Villalobos C."/>
            <person name="Quatrini R."/>
            <person name="Dinamarca M.A."/>
            <person name="Schwarz A."/>
            <person name="Canales C."/>
            <person name="Nancucheo I."/>
        </authorList>
    </citation>
    <scope>NUCLEOTIDE SEQUENCE [LARGE SCALE GENOMIC DNA]</scope>
    <source>
        <strain evidence="2 3">USS-CCA1</strain>
    </source>
</reference>
<dbReference type="EMBL" id="WJHE01000291">
    <property type="protein sequence ID" value="MST32436.1"/>
    <property type="molecule type" value="Genomic_DNA"/>
</dbReference>
<comment type="caution">
    <text evidence="2">The sequence shown here is derived from an EMBL/GenBank/DDBJ whole genome shotgun (WGS) entry which is preliminary data.</text>
</comment>
<sequence>MIPVVTPAEMAEVDRGAPEPVEVLVDRAGAAVARAALRLLGGAYGRR</sequence>
<evidence type="ECO:0000313" key="3">
    <source>
        <dbReference type="Proteomes" id="UP000437736"/>
    </source>
</evidence>
<evidence type="ECO:0000259" key="1">
    <source>
        <dbReference type="PROSITE" id="PS51385"/>
    </source>
</evidence>
<evidence type="ECO:0000313" key="2">
    <source>
        <dbReference type="EMBL" id="MST32436.1"/>
    </source>
</evidence>
<feature type="domain" description="YjeF N-terminal" evidence="1">
    <location>
        <begin position="10"/>
        <end position="47"/>
    </location>
</feature>
<accession>A0ABW9QSH5</accession>
<proteinExistence type="predicted"/>
<gene>
    <name evidence="2" type="ORF">GHK86_06840</name>
</gene>
<feature type="non-terminal residue" evidence="2">
    <location>
        <position position="47"/>
    </location>
</feature>
<dbReference type="Proteomes" id="UP000437736">
    <property type="component" value="Unassembled WGS sequence"/>
</dbReference>
<dbReference type="InterPro" id="IPR036652">
    <property type="entry name" value="YjeF_N_dom_sf"/>
</dbReference>
<dbReference type="InterPro" id="IPR004443">
    <property type="entry name" value="YjeF_N_dom"/>
</dbReference>